<keyword evidence="1" id="KW-1133">Transmembrane helix</keyword>
<dbReference type="CDD" id="cd00198">
    <property type="entry name" value="vWFA"/>
    <property type="match status" value="1"/>
</dbReference>
<dbReference type="EMBL" id="JXKM01000004">
    <property type="protein sequence ID" value="OJG35880.1"/>
    <property type="molecule type" value="Genomic_DNA"/>
</dbReference>
<evidence type="ECO:0000313" key="4">
    <source>
        <dbReference type="Proteomes" id="UP000183700"/>
    </source>
</evidence>
<evidence type="ECO:0000313" key="3">
    <source>
        <dbReference type="EMBL" id="OJG35880.1"/>
    </source>
</evidence>
<evidence type="ECO:0000256" key="1">
    <source>
        <dbReference type="SAM" id="Phobius"/>
    </source>
</evidence>
<dbReference type="Pfam" id="PF17802">
    <property type="entry name" value="SpaA"/>
    <property type="match status" value="2"/>
</dbReference>
<dbReference type="SUPFAM" id="SSF53300">
    <property type="entry name" value="vWA-like"/>
    <property type="match status" value="1"/>
</dbReference>
<dbReference type="InterPro" id="IPR013783">
    <property type="entry name" value="Ig-like_fold"/>
</dbReference>
<dbReference type="Proteomes" id="UP000183700">
    <property type="component" value="Unassembled WGS sequence"/>
</dbReference>
<dbReference type="STRING" id="319970.RV00_GL002024"/>
<dbReference type="Gene3D" id="3.40.50.410">
    <property type="entry name" value="von Willebrand factor, type A domain"/>
    <property type="match status" value="1"/>
</dbReference>
<dbReference type="Pfam" id="PF21426">
    <property type="entry name" value="GBS104-like_Ig"/>
    <property type="match status" value="1"/>
</dbReference>
<organism evidence="3 4">
    <name type="scientific">Enterococcus devriesei</name>
    <dbReference type="NCBI Taxonomy" id="319970"/>
    <lineage>
        <taxon>Bacteria</taxon>
        <taxon>Bacillati</taxon>
        <taxon>Bacillota</taxon>
        <taxon>Bacilli</taxon>
        <taxon>Lactobacillales</taxon>
        <taxon>Enterococcaceae</taxon>
        <taxon>Enterococcus</taxon>
    </lineage>
</organism>
<comment type="caution">
    <text evidence="3">The sequence shown here is derived from an EMBL/GenBank/DDBJ whole genome shotgun (WGS) entry which is preliminary data.</text>
</comment>
<name>A0A1L8SUV5_9ENTE</name>
<dbReference type="InterPro" id="IPR041033">
    <property type="entry name" value="SpaA_PFL_dom_1"/>
</dbReference>
<dbReference type="Gene3D" id="2.60.40.1140">
    <property type="entry name" value="Collagen-binding surface protein Cna, B-type domain"/>
    <property type="match status" value="1"/>
</dbReference>
<sequence length="1056" mass="118534">MFLSSIQAIAETTTEKNAVVIDQPELTVTYKTEEVGANIFWQLTWEKQGSEKKVQRLKFKALDEQDQSISYPQVKELEERAGWLVEKSFTARSTGQVTLTTPKDQKKLVVSIQMDTLTKGVVGEETIRENTLSVKDSYNLKFLSPTTNEESQEQTVSQETVVLPKSSPLLFQPMGSVKQEYPELYNNKEPQYTNSTSLGTYPTHSWQPDGQTTVINHQGGFEGSEGWDGVKSWDASSDDRTKSYIHYGDDLNNPNISLRKYITETETPNEFKVKLNVRGETTYKPGLDIVFLIDNSASMDVYQDELKDTRKDAAEKVFANIIKELKTIHQPSADNIRIGGEIFSSFRGNEWGFGSSGGKYKFPISSNPADWDKFVSEHKRAYEMGTTFTQRGLQESKDLFDAAPNSAGRKRVLFLLTDGAPNESWKPTVYSENDEMYYDKYRLGGFNMGTKPNYLTGNNLMGSPEVVGNTTKIEPPYGGKVNSHMTTTNSTAWDLKNAGIEIHTVALTISVHLREKHTKEELLKGLYKLATKKADASNNANGESENDYFYHNVKDISDLTGTFKDWFETIARTVDKGKITDPLGDMVELVPNKTPKITSVGNSSTPIASAAMATLDISDPRQVKVNNINLTGGQEIEVEYTVRLKTEDASFKPDYWYPANGQTILEPTPQKSTDKLDFGVPSVKAREQTFTIPVKKQWADRFEGSDNYFQLRPATIKAILQKQSGDSWTDVAEVELTAKNQWQAEFVEVAPGQTYRVIEQIATQKKVTGYHPPSYNQESFTAETLSSEGILITNKLLTTNYSFVKLKSEDQAPFNGNDKPRFTIIHKESNQVFEKNIEPDANGRVALTGLAIGTYKVEETHVPSGYQKMTDFEIKVTEDINENRVIAMVDGSTAEKVVENKKIADFTLILHKVADDLLPLTGAEFQLMGTDYNQTLSDGSDFIFKNLREGSYKLIETKTPKGYQGMDEPLMIEIIGRGEDYLVNMEAKPYIVEYDSVVTNNTIEVTLKNEREQKPSILPSTGSMGRGKIFQVAAFFFLTGIVTTIVYGYINRKRLP</sequence>
<dbReference type="AlphaFoldDB" id="A0A1L8SUV5"/>
<dbReference type="InterPro" id="IPR002035">
    <property type="entry name" value="VWF_A"/>
</dbReference>
<gene>
    <name evidence="3" type="ORF">RV00_GL002024</name>
</gene>
<dbReference type="Gene3D" id="2.60.40.2110">
    <property type="match status" value="1"/>
</dbReference>
<dbReference type="PROSITE" id="PS50234">
    <property type="entry name" value="VWFA"/>
    <property type="match status" value="1"/>
</dbReference>
<feature type="transmembrane region" description="Helical" evidence="1">
    <location>
        <begin position="1029"/>
        <end position="1050"/>
    </location>
</feature>
<accession>A0A1L8SUV5</accession>
<keyword evidence="1" id="KW-0472">Membrane</keyword>
<dbReference type="Pfam" id="PF00092">
    <property type="entry name" value="VWA"/>
    <property type="match status" value="1"/>
</dbReference>
<reference evidence="3 4" key="1">
    <citation type="submission" date="2014-12" db="EMBL/GenBank/DDBJ databases">
        <title>Draft genome sequences of 29 type strains of Enterococci.</title>
        <authorList>
            <person name="Zhong Z."/>
            <person name="Sun Z."/>
            <person name="Liu W."/>
            <person name="Zhang W."/>
            <person name="Zhang H."/>
        </authorList>
    </citation>
    <scope>NUCLEOTIDE SEQUENCE [LARGE SCALE GENOMIC DNA]</scope>
    <source>
        <strain evidence="3 4">DSM 22802</strain>
    </source>
</reference>
<proteinExistence type="predicted"/>
<protein>
    <recommendedName>
        <fullName evidence="2">VWFA domain-containing protein</fullName>
    </recommendedName>
</protein>
<dbReference type="InterPro" id="IPR036465">
    <property type="entry name" value="vWFA_dom_sf"/>
</dbReference>
<feature type="domain" description="VWFA" evidence="2">
    <location>
        <begin position="288"/>
        <end position="563"/>
    </location>
</feature>
<evidence type="ECO:0000259" key="2">
    <source>
        <dbReference type="PROSITE" id="PS50234"/>
    </source>
</evidence>
<dbReference type="Gene3D" id="2.60.40.10">
    <property type="entry name" value="Immunoglobulins"/>
    <property type="match status" value="2"/>
</dbReference>
<keyword evidence="4" id="KW-1185">Reference proteome</keyword>
<keyword evidence="1" id="KW-0812">Transmembrane</keyword>
<dbReference type="InterPro" id="IPR049319">
    <property type="entry name" value="GBS104-like_Ig"/>
</dbReference>